<dbReference type="Proteomes" id="UP000494255">
    <property type="component" value="Unassembled WGS sequence"/>
</dbReference>
<dbReference type="Pfam" id="PF12802">
    <property type="entry name" value="MarR_2"/>
    <property type="match status" value="1"/>
</dbReference>
<protein>
    <recommendedName>
        <fullName evidence="4">HTH marR-type domain-containing protein</fullName>
    </recommendedName>
</protein>
<organism evidence="5 6">
    <name type="scientific">Paraburkholderia sediminicola</name>
    <dbReference type="NCBI Taxonomy" id="458836"/>
    <lineage>
        <taxon>Bacteria</taxon>
        <taxon>Pseudomonadati</taxon>
        <taxon>Pseudomonadota</taxon>
        <taxon>Betaproteobacteria</taxon>
        <taxon>Burkholderiales</taxon>
        <taxon>Burkholderiaceae</taxon>
        <taxon>Paraburkholderia</taxon>
    </lineage>
</organism>
<evidence type="ECO:0000256" key="3">
    <source>
        <dbReference type="ARBA" id="ARBA00023163"/>
    </source>
</evidence>
<sequence length="175" mass="18924">MNGSATSIWQGRKPTPKHEPIMSLDIQNKAGHDVSGEIAQNCLLTRTRQISRVLTAIYDEALRPFGINASQFSLLVLIVELGPISRADLGRKNHHDRSTLTRNLQPLILQEWVFEGAPESNGRSRPLALTGQGKALLGDAASAWSTAQASARLLVGEPGANALMGIAGKLPQRMR</sequence>
<dbReference type="InterPro" id="IPR000835">
    <property type="entry name" value="HTH_MarR-typ"/>
</dbReference>
<dbReference type="GO" id="GO:0003700">
    <property type="term" value="F:DNA-binding transcription factor activity"/>
    <property type="evidence" value="ECO:0007669"/>
    <property type="project" value="InterPro"/>
</dbReference>
<dbReference type="SUPFAM" id="SSF46785">
    <property type="entry name" value="Winged helix' DNA-binding domain"/>
    <property type="match status" value="1"/>
</dbReference>
<gene>
    <name evidence="5" type="ORF">LMG24238_07287</name>
</gene>
<dbReference type="SMART" id="SM00347">
    <property type="entry name" value="HTH_MARR"/>
    <property type="match status" value="1"/>
</dbReference>
<evidence type="ECO:0000259" key="4">
    <source>
        <dbReference type="PROSITE" id="PS50995"/>
    </source>
</evidence>
<keyword evidence="2" id="KW-0238">DNA-binding</keyword>
<evidence type="ECO:0000313" key="5">
    <source>
        <dbReference type="EMBL" id="CAB3744507.1"/>
    </source>
</evidence>
<keyword evidence="3" id="KW-0804">Transcription</keyword>
<feature type="domain" description="HTH marR-type" evidence="4">
    <location>
        <begin position="40"/>
        <end position="172"/>
    </location>
</feature>
<evidence type="ECO:0000256" key="1">
    <source>
        <dbReference type="ARBA" id="ARBA00023015"/>
    </source>
</evidence>
<name>A0A6J5CVH0_9BURK</name>
<accession>A0A6J5CVH0</accession>
<reference evidence="5 6" key="1">
    <citation type="submission" date="2020-04" db="EMBL/GenBank/DDBJ databases">
        <authorList>
            <person name="De Canck E."/>
        </authorList>
    </citation>
    <scope>NUCLEOTIDE SEQUENCE [LARGE SCALE GENOMIC DNA]</scope>
    <source>
        <strain evidence="5 6">LMG 24238</strain>
    </source>
</reference>
<dbReference type="InterPro" id="IPR036390">
    <property type="entry name" value="WH_DNA-bd_sf"/>
</dbReference>
<dbReference type="PROSITE" id="PS50995">
    <property type="entry name" value="HTH_MARR_2"/>
    <property type="match status" value="1"/>
</dbReference>
<evidence type="ECO:0000313" key="6">
    <source>
        <dbReference type="Proteomes" id="UP000494255"/>
    </source>
</evidence>
<keyword evidence="6" id="KW-1185">Reference proteome</keyword>
<dbReference type="AlphaFoldDB" id="A0A6J5CVH0"/>
<dbReference type="Gene3D" id="1.10.10.10">
    <property type="entry name" value="Winged helix-like DNA-binding domain superfamily/Winged helix DNA-binding domain"/>
    <property type="match status" value="1"/>
</dbReference>
<dbReference type="InterPro" id="IPR023187">
    <property type="entry name" value="Tscrpt_reg_MarR-type_CS"/>
</dbReference>
<dbReference type="InterPro" id="IPR036388">
    <property type="entry name" value="WH-like_DNA-bd_sf"/>
</dbReference>
<dbReference type="EMBL" id="CADIKC010000018">
    <property type="protein sequence ID" value="CAB3744507.1"/>
    <property type="molecule type" value="Genomic_DNA"/>
</dbReference>
<dbReference type="PROSITE" id="PS01117">
    <property type="entry name" value="HTH_MARR_1"/>
    <property type="match status" value="1"/>
</dbReference>
<evidence type="ECO:0000256" key="2">
    <source>
        <dbReference type="ARBA" id="ARBA00023125"/>
    </source>
</evidence>
<keyword evidence="1" id="KW-0805">Transcription regulation</keyword>
<dbReference type="GO" id="GO:0003677">
    <property type="term" value="F:DNA binding"/>
    <property type="evidence" value="ECO:0007669"/>
    <property type="project" value="UniProtKB-KW"/>
</dbReference>
<proteinExistence type="predicted"/>